<keyword evidence="1" id="KW-1185">Reference proteome</keyword>
<reference evidence="2" key="1">
    <citation type="submission" date="2016-11" db="UniProtKB">
        <authorList>
            <consortium name="WormBaseParasite"/>
        </authorList>
    </citation>
    <scope>IDENTIFICATION</scope>
</reference>
<proteinExistence type="predicted"/>
<sequence length="142" mass="15789">MEAAVIGALAVWKAVGPRGQSMRGCGTGSAISGYRWANLSETIACLRGVFAISASCNLIVMTSLLRKRMVQGGLVRANSTDRHHLHTDFRLLIPPENRPASDLNSPIVLLRKKRTLPGRNHFSDCIPEHSIRFSRYWICSFR</sequence>
<dbReference type="Proteomes" id="UP000095287">
    <property type="component" value="Unplaced"/>
</dbReference>
<accession>A0A1I7ZIH3</accession>
<protein>
    <submittedName>
        <fullName evidence="2">Secreted protein</fullName>
    </submittedName>
</protein>
<name>A0A1I7ZIH3_9BILA</name>
<evidence type="ECO:0000313" key="2">
    <source>
        <dbReference type="WBParaSite" id="L893_g26754.t1"/>
    </source>
</evidence>
<dbReference type="WBParaSite" id="L893_g26754.t1">
    <property type="protein sequence ID" value="L893_g26754.t1"/>
    <property type="gene ID" value="L893_g26754"/>
</dbReference>
<organism evidence="1 2">
    <name type="scientific">Steinernema glaseri</name>
    <dbReference type="NCBI Taxonomy" id="37863"/>
    <lineage>
        <taxon>Eukaryota</taxon>
        <taxon>Metazoa</taxon>
        <taxon>Ecdysozoa</taxon>
        <taxon>Nematoda</taxon>
        <taxon>Chromadorea</taxon>
        <taxon>Rhabditida</taxon>
        <taxon>Tylenchina</taxon>
        <taxon>Panagrolaimomorpha</taxon>
        <taxon>Strongyloidoidea</taxon>
        <taxon>Steinernematidae</taxon>
        <taxon>Steinernema</taxon>
    </lineage>
</organism>
<dbReference type="AlphaFoldDB" id="A0A1I7ZIH3"/>
<evidence type="ECO:0000313" key="1">
    <source>
        <dbReference type="Proteomes" id="UP000095287"/>
    </source>
</evidence>